<evidence type="ECO:0000313" key="4">
    <source>
        <dbReference type="WBParaSite" id="ECPE_0001780901-mRNA-1"/>
    </source>
</evidence>
<dbReference type="InterPro" id="IPR005135">
    <property type="entry name" value="Endo/exonuclease/phosphatase"/>
</dbReference>
<reference evidence="4" key="1">
    <citation type="submission" date="2016-06" db="UniProtKB">
        <authorList>
            <consortium name="WormBaseParasite"/>
        </authorList>
    </citation>
    <scope>IDENTIFICATION</scope>
</reference>
<name>A0A183BEX9_9TREM</name>
<gene>
    <name evidence="2" type="ORF">ECPE_LOCUS17764</name>
</gene>
<dbReference type="Gene3D" id="3.60.10.10">
    <property type="entry name" value="Endonuclease/exonuclease/phosphatase"/>
    <property type="match status" value="1"/>
</dbReference>
<dbReference type="PANTHER" id="PTHR33395">
    <property type="entry name" value="TRANSCRIPTASE, PUTATIVE-RELATED-RELATED"/>
    <property type="match status" value="1"/>
</dbReference>
<reference evidence="2 3" key="2">
    <citation type="submission" date="2018-11" db="EMBL/GenBank/DDBJ databases">
        <authorList>
            <consortium name="Pathogen Informatics"/>
        </authorList>
    </citation>
    <scope>NUCLEOTIDE SEQUENCE [LARGE SCALE GENOMIC DNA]</scope>
    <source>
        <strain evidence="2 3">Egypt</strain>
    </source>
</reference>
<accession>A0A183BEX9</accession>
<dbReference type="InterPro" id="IPR036691">
    <property type="entry name" value="Endo/exonu/phosph_ase_sf"/>
</dbReference>
<dbReference type="GO" id="GO:0061343">
    <property type="term" value="P:cell adhesion involved in heart morphogenesis"/>
    <property type="evidence" value="ECO:0007669"/>
    <property type="project" value="TreeGrafter"/>
</dbReference>
<proteinExistence type="predicted"/>
<evidence type="ECO:0000259" key="1">
    <source>
        <dbReference type="Pfam" id="PF14529"/>
    </source>
</evidence>
<protein>
    <submittedName>
        <fullName evidence="4">Endo/exonuclease/phosphatase domain-containing protein</fullName>
    </submittedName>
</protein>
<dbReference type="EMBL" id="UZAN01071398">
    <property type="protein sequence ID" value="VDP95073.1"/>
    <property type="molecule type" value="Genomic_DNA"/>
</dbReference>
<dbReference type="OrthoDB" id="5953030at2759"/>
<dbReference type="WBParaSite" id="ECPE_0001780901-mRNA-1">
    <property type="protein sequence ID" value="ECPE_0001780901-mRNA-1"/>
    <property type="gene ID" value="ECPE_0001780901"/>
</dbReference>
<dbReference type="AlphaFoldDB" id="A0A183BEX9"/>
<keyword evidence="3" id="KW-1185">Reference proteome</keyword>
<feature type="domain" description="Endonuclease/exonuclease/phosphatase" evidence="1">
    <location>
        <begin position="10"/>
        <end position="110"/>
    </location>
</feature>
<dbReference type="GO" id="GO:0003824">
    <property type="term" value="F:catalytic activity"/>
    <property type="evidence" value="ECO:0007669"/>
    <property type="project" value="InterPro"/>
</dbReference>
<evidence type="ECO:0000313" key="2">
    <source>
        <dbReference type="EMBL" id="VDP95073.1"/>
    </source>
</evidence>
<sequence length="296" mass="33616">MRSPSSRPEDDRALLNLIAAVSRGNHSPIIVGDSNLPAIEWEYEDEGDGQAERKFMDCFHAASLYQHVKEPSRIRLGQRPSTSDLVLTRQESEINDLRQEVPLVKSDHNVLLLEAYIAKEKPPRRWCRNLGRMNIADLRRDAQTRAWFPQGTEASVDQRWEKIRDQLIELTKRHAPLQPRGGTHKPQWWKPAIKRARGERAHYEKCETLKGYFENVYKIDYGSAVPRKCLDTPPMGDVEVSASCALKVSENLNVKKSACNDGLHPAVIRPLAQLLAPAIAALYQESLRAGRVPSDW</sequence>
<dbReference type="Pfam" id="PF14529">
    <property type="entry name" value="Exo_endo_phos_2"/>
    <property type="match status" value="1"/>
</dbReference>
<evidence type="ECO:0000313" key="3">
    <source>
        <dbReference type="Proteomes" id="UP000272942"/>
    </source>
</evidence>
<dbReference type="PANTHER" id="PTHR33395:SF22">
    <property type="entry name" value="REVERSE TRANSCRIPTASE DOMAIN-CONTAINING PROTEIN"/>
    <property type="match status" value="1"/>
</dbReference>
<dbReference type="GO" id="GO:0031012">
    <property type="term" value="C:extracellular matrix"/>
    <property type="evidence" value="ECO:0007669"/>
    <property type="project" value="TreeGrafter"/>
</dbReference>
<dbReference type="Proteomes" id="UP000272942">
    <property type="component" value="Unassembled WGS sequence"/>
</dbReference>
<organism evidence="4">
    <name type="scientific">Echinostoma caproni</name>
    <dbReference type="NCBI Taxonomy" id="27848"/>
    <lineage>
        <taxon>Eukaryota</taxon>
        <taxon>Metazoa</taxon>
        <taxon>Spiralia</taxon>
        <taxon>Lophotrochozoa</taxon>
        <taxon>Platyhelminthes</taxon>
        <taxon>Trematoda</taxon>
        <taxon>Digenea</taxon>
        <taxon>Plagiorchiida</taxon>
        <taxon>Echinostomata</taxon>
        <taxon>Echinostomatoidea</taxon>
        <taxon>Echinostomatidae</taxon>
        <taxon>Echinostoma</taxon>
    </lineage>
</organism>
<dbReference type="GO" id="GO:0007508">
    <property type="term" value="P:larval heart development"/>
    <property type="evidence" value="ECO:0007669"/>
    <property type="project" value="TreeGrafter"/>
</dbReference>